<dbReference type="RefSeq" id="WP_202001671.1">
    <property type="nucleotide sequence ID" value="NZ_JAERSF010000002.1"/>
</dbReference>
<organism evidence="2 3">
    <name type="scientific">Flavobacterium tagetis</name>
    <dbReference type="NCBI Taxonomy" id="2801336"/>
    <lineage>
        <taxon>Bacteria</taxon>
        <taxon>Pseudomonadati</taxon>
        <taxon>Bacteroidota</taxon>
        <taxon>Flavobacteriia</taxon>
        <taxon>Flavobacteriales</taxon>
        <taxon>Flavobacteriaceae</taxon>
        <taxon>Flavobacterium</taxon>
    </lineage>
</organism>
<evidence type="ECO:0000313" key="3">
    <source>
        <dbReference type="Proteomes" id="UP000603728"/>
    </source>
</evidence>
<accession>A0ABS1KDD4</accession>
<name>A0ABS1KDD4_9FLAO</name>
<evidence type="ECO:0000256" key="1">
    <source>
        <dbReference type="SAM" id="MobiDB-lite"/>
    </source>
</evidence>
<comment type="caution">
    <text evidence="2">The sequence shown here is derived from an EMBL/GenBank/DDBJ whole genome shotgun (WGS) entry which is preliminary data.</text>
</comment>
<feature type="compositionally biased region" description="Acidic residues" evidence="1">
    <location>
        <begin position="83"/>
        <end position="169"/>
    </location>
</feature>
<sequence length="175" mass="20943">MNTIDKNNSPNKDFKNHFSNDRNLAEDLNDDVKKPDNDNREIAERGYTVRNGYNPNRPNPDQEDFVNDDDLDDLNDDFHNDRDLEDDNDDIYEVELEDENDEFDNPSDLKEDEFDFNETEDVLEDIDDEDEDEYDDDDDDFIEEDIDDNENDYIEDDVQEDNDDEEYPENDPRKF</sequence>
<feature type="region of interest" description="Disordered" evidence="1">
    <location>
        <begin position="1"/>
        <end position="175"/>
    </location>
</feature>
<proteinExistence type="predicted"/>
<feature type="compositionally biased region" description="Acidic residues" evidence="1">
    <location>
        <begin position="61"/>
        <end position="75"/>
    </location>
</feature>
<evidence type="ECO:0000313" key="2">
    <source>
        <dbReference type="EMBL" id="MBL0737508.1"/>
    </source>
</evidence>
<feature type="compositionally biased region" description="Polar residues" evidence="1">
    <location>
        <begin position="1"/>
        <end position="11"/>
    </location>
</feature>
<gene>
    <name evidence="2" type="ORF">JI750_11450</name>
</gene>
<feature type="compositionally biased region" description="Basic and acidic residues" evidence="1">
    <location>
        <begin position="12"/>
        <end position="44"/>
    </location>
</feature>
<dbReference type="EMBL" id="JAERSF010000002">
    <property type="protein sequence ID" value="MBL0737508.1"/>
    <property type="molecule type" value="Genomic_DNA"/>
</dbReference>
<protein>
    <submittedName>
        <fullName evidence="2">Uncharacterized protein</fullName>
    </submittedName>
</protein>
<keyword evidence="3" id="KW-1185">Reference proteome</keyword>
<reference evidence="2 3" key="1">
    <citation type="submission" date="2021-01" db="EMBL/GenBank/DDBJ databases">
        <title>Genome seq and assembly of Flavobacterium sp. GN10.</title>
        <authorList>
            <person name="Chhetri G."/>
        </authorList>
    </citation>
    <scope>NUCLEOTIDE SEQUENCE [LARGE SCALE GENOMIC DNA]</scope>
    <source>
        <strain evidence="2 3">GN10</strain>
    </source>
</reference>
<dbReference type="Proteomes" id="UP000603728">
    <property type="component" value="Unassembled WGS sequence"/>
</dbReference>